<dbReference type="Gene3D" id="3.40.50.970">
    <property type="match status" value="2"/>
</dbReference>
<dbReference type="InterPro" id="IPR011766">
    <property type="entry name" value="TPP_enzyme_TPP-bd"/>
</dbReference>
<dbReference type="InterPro" id="IPR045229">
    <property type="entry name" value="TPP_enz"/>
</dbReference>
<name>A0ABN1IA04_9GAMM</name>
<accession>A0ABN1IA04</accession>
<dbReference type="CDD" id="cd07035">
    <property type="entry name" value="TPP_PYR_POX_like"/>
    <property type="match status" value="1"/>
</dbReference>
<evidence type="ECO:0000259" key="6">
    <source>
        <dbReference type="Pfam" id="PF02775"/>
    </source>
</evidence>
<evidence type="ECO:0000259" key="5">
    <source>
        <dbReference type="Pfam" id="PF00205"/>
    </source>
</evidence>
<feature type="domain" description="Thiamine pyrophosphate enzyme central" evidence="5">
    <location>
        <begin position="199"/>
        <end position="329"/>
    </location>
</feature>
<keyword evidence="9" id="KW-1185">Reference proteome</keyword>
<evidence type="ECO:0000313" key="9">
    <source>
        <dbReference type="Proteomes" id="UP001499915"/>
    </source>
</evidence>
<evidence type="ECO:0000256" key="1">
    <source>
        <dbReference type="ARBA" id="ARBA00001964"/>
    </source>
</evidence>
<organism evidence="8 9">
    <name type="scientific">Marinobacterium maritimum</name>
    <dbReference type="NCBI Taxonomy" id="500162"/>
    <lineage>
        <taxon>Bacteria</taxon>
        <taxon>Pseudomonadati</taxon>
        <taxon>Pseudomonadota</taxon>
        <taxon>Gammaproteobacteria</taxon>
        <taxon>Oceanospirillales</taxon>
        <taxon>Oceanospirillaceae</taxon>
        <taxon>Marinobacterium</taxon>
    </lineage>
</organism>
<feature type="domain" description="Thiamine pyrophosphate enzyme N-terminal TPP-binding" evidence="7">
    <location>
        <begin position="10"/>
        <end position="121"/>
    </location>
</feature>
<evidence type="ECO:0000313" key="8">
    <source>
        <dbReference type="EMBL" id="GAA0700866.1"/>
    </source>
</evidence>
<dbReference type="PANTHER" id="PTHR18968">
    <property type="entry name" value="THIAMINE PYROPHOSPHATE ENZYMES"/>
    <property type="match status" value="1"/>
</dbReference>
<dbReference type="InterPro" id="IPR000399">
    <property type="entry name" value="TPP-bd_CS"/>
</dbReference>
<dbReference type="InterPro" id="IPR029061">
    <property type="entry name" value="THDP-binding"/>
</dbReference>
<dbReference type="InterPro" id="IPR012001">
    <property type="entry name" value="Thiamin_PyroP_enz_TPP-bd_dom"/>
</dbReference>
<comment type="cofactor">
    <cofactor evidence="1">
        <name>thiamine diphosphate</name>
        <dbReference type="ChEBI" id="CHEBI:58937"/>
    </cofactor>
</comment>
<evidence type="ECO:0000256" key="4">
    <source>
        <dbReference type="RuleBase" id="RU362132"/>
    </source>
</evidence>
<feature type="domain" description="Thiamine pyrophosphate enzyme TPP-binding" evidence="6">
    <location>
        <begin position="386"/>
        <end position="530"/>
    </location>
</feature>
<dbReference type="PROSITE" id="PS00187">
    <property type="entry name" value="TPP_ENZYMES"/>
    <property type="match status" value="1"/>
</dbReference>
<reference evidence="8 9" key="1">
    <citation type="journal article" date="2019" name="Int. J. Syst. Evol. Microbiol.">
        <title>The Global Catalogue of Microorganisms (GCM) 10K type strain sequencing project: providing services to taxonomists for standard genome sequencing and annotation.</title>
        <authorList>
            <consortium name="The Broad Institute Genomics Platform"/>
            <consortium name="The Broad Institute Genome Sequencing Center for Infectious Disease"/>
            <person name="Wu L."/>
            <person name="Ma J."/>
        </authorList>
    </citation>
    <scope>NUCLEOTIDE SEQUENCE [LARGE SCALE GENOMIC DNA]</scope>
    <source>
        <strain evidence="8 9">JCM 15134</strain>
    </source>
</reference>
<comment type="caution">
    <text evidence="8">The sequence shown here is derived from an EMBL/GenBank/DDBJ whole genome shotgun (WGS) entry which is preliminary data.</text>
</comment>
<sequence length="542" mass="57535">MTINNKKSKTCGQALVGLLEAYGVETVFGIPGVHTLDLYQGLAGSNIRHVLTRHEQGAGFMADGYARVTGKPGVCFTITGPGVTNIATPIGQAYADSIPMLVISSVNRTPSLGKGRGELHETQNQRNIIAPLTAFSATALCVNDIPALLARAFTVFASERPRPVFIELPLDVLATPVDENWEADAVRLARRPAPAAQDVAAAAQLLGTAKNPCIIAGGGAVESAAELQALAEKLAAPVFTTVAGKGLLASEHPLSAGATLCVEPTWEFISKADVVLAVGTELAETDMWREKLPLAGKLIRVDIDPCKMNDLYRADIAIVADARETLSALQLALGSHSAPWSKSDALPNLKTRIRNELADLQQTHQQILSVVANTLPSNAFVAADMTQIAYTGNYLFDVDMPRSWLHPTGYGTLGYALPAAVGAAIAAPERPALVLAGDGGILYTIQELATATEELNSPFVILLWNNDSLGQIRDDMIDRDIEPIGVSPRNPKFAQLAEAFGCRTYVPDSLQELQAALESSFAFNGPTLIELNESSVSKPQTA</sequence>
<gene>
    <name evidence="8" type="ORF">GCM10009104_32460</name>
</gene>
<dbReference type="EMBL" id="BAAAET010000005">
    <property type="protein sequence ID" value="GAA0700866.1"/>
    <property type="molecule type" value="Genomic_DNA"/>
</dbReference>
<dbReference type="SUPFAM" id="SSF52518">
    <property type="entry name" value="Thiamin diphosphate-binding fold (THDP-binding)"/>
    <property type="match status" value="2"/>
</dbReference>
<dbReference type="Pfam" id="PF02775">
    <property type="entry name" value="TPP_enzyme_C"/>
    <property type="match status" value="1"/>
</dbReference>
<dbReference type="Proteomes" id="UP001499915">
    <property type="component" value="Unassembled WGS sequence"/>
</dbReference>
<comment type="similarity">
    <text evidence="2 4">Belongs to the TPP enzyme family.</text>
</comment>
<dbReference type="CDD" id="cd00568">
    <property type="entry name" value="TPP_enzymes"/>
    <property type="match status" value="1"/>
</dbReference>
<dbReference type="InterPro" id="IPR012000">
    <property type="entry name" value="Thiamin_PyroP_enz_cen_dom"/>
</dbReference>
<evidence type="ECO:0000256" key="2">
    <source>
        <dbReference type="ARBA" id="ARBA00007812"/>
    </source>
</evidence>
<proteinExistence type="inferred from homology"/>
<keyword evidence="3 4" id="KW-0786">Thiamine pyrophosphate</keyword>
<dbReference type="Pfam" id="PF00205">
    <property type="entry name" value="TPP_enzyme_M"/>
    <property type="match status" value="1"/>
</dbReference>
<dbReference type="Pfam" id="PF02776">
    <property type="entry name" value="TPP_enzyme_N"/>
    <property type="match status" value="1"/>
</dbReference>
<dbReference type="SUPFAM" id="SSF52467">
    <property type="entry name" value="DHS-like NAD/FAD-binding domain"/>
    <property type="match status" value="1"/>
</dbReference>
<dbReference type="PANTHER" id="PTHR18968:SF13">
    <property type="entry name" value="ACETOLACTATE SYNTHASE CATALYTIC SUBUNIT, MITOCHONDRIAL"/>
    <property type="match status" value="1"/>
</dbReference>
<protein>
    <submittedName>
        <fullName evidence="8">5-guanidino-2-oxopentanoate decarboxylase</fullName>
    </submittedName>
</protein>
<dbReference type="InterPro" id="IPR029035">
    <property type="entry name" value="DHS-like_NAD/FAD-binding_dom"/>
</dbReference>
<evidence type="ECO:0000259" key="7">
    <source>
        <dbReference type="Pfam" id="PF02776"/>
    </source>
</evidence>
<dbReference type="NCBIfam" id="NF005712">
    <property type="entry name" value="PRK07524.1"/>
    <property type="match status" value="1"/>
</dbReference>
<evidence type="ECO:0000256" key="3">
    <source>
        <dbReference type="ARBA" id="ARBA00023052"/>
    </source>
</evidence>
<dbReference type="Gene3D" id="3.40.50.1220">
    <property type="entry name" value="TPP-binding domain"/>
    <property type="match status" value="1"/>
</dbReference>
<dbReference type="RefSeq" id="WP_343808461.1">
    <property type="nucleotide sequence ID" value="NZ_BAAAET010000005.1"/>
</dbReference>